<reference evidence="2 3" key="1">
    <citation type="journal article" date="2020" name="ISME J.">
        <title>Uncovering the hidden diversity of litter-decomposition mechanisms in mushroom-forming fungi.</title>
        <authorList>
            <person name="Floudas D."/>
            <person name="Bentzer J."/>
            <person name="Ahren D."/>
            <person name="Johansson T."/>
            <person name="Persson P."/>
            <person name="Tunlid A."/>
        </authorList>
    </citation>
    <scope>NUCLEOTIDE SEQUENCE [LARGE SCALE GENOMIC DNA]</scope>
    <source>
        <strain evidence="2 3">CBS 101986</strain>
    </source>
</reference>
<name>A0A8H5BL91_9AGAR</name>
<dbReference type="EMBL" id="JAACJJ010000015">
    <property type="protein sequence ID" value="KAF5325489.1"/>
    <property type="molecule type" value="Genomic_DNA"/>
</dbReference>
<feature type="compositionally biased region" description="Basic and acidic residues" evidence="1">
    <location>
        <begin position="72"/>
        <end position="81"/>
    </location>
</feature>
<dbReference type="Proteomes" id="UP000567179">
    <property type="component" value="Unassembled WGS sequence"/>
</dbReference>
<comment type="caution">
    <text evidence="2">The sequence shown here is derived from an EMBL/GenBank/DDBJ whole genome shotgun (WGS) entry which is preliminary data.</text>
</comment>
<sequence length="95" mass="10600">MKGPYIPTDWDIIEESPSGLELTFANTKTGYCTLYTPPGMTAKEILAIPAAQKYWNDEETVEEYIKAKAEERERCGGKDYENPPAHDSVALGDNN</sequence>
<accession>A0A8H5BL91</accession>
<feature type="region of interest" description="Disordered" evidence="1">
    <location>
        <begin position="72"/>
        <end position="95"/>
    </location>
</feature>
<evidence type="ECO:0000313" key="3">
    <source>
        <dbReference type="Proteomes" id="UP000567179"/>
    </source>
</evidence>
<evidence type="ECO:0000256" key="1">
    <source>
        <dbReference type="SAM" id="MobiDB-lite"/>
    </source>
</evidence>
<protein>
    <submittedName>
        <fullName evidence="2">Uncharacterized protein</fullName>
    </submittedName>
</protein>
<dbReference type="OrthoDB" id="2834207at2759"/>
<organism evidence="2 3">
    <name type="scientific">Psilocybe cf. subviscida</name>
    <dbReference type="NCBI Taxonomy" id="2480587"/>
    <lineage>
        <taxon>Eukaryota</taxon>
        <taxon>Fungi</taxon>
        <taxon>Dikarya</taxon>
        <taxon>Basidiomycota</taxon>
        <taxon>Agaricomycotina</taxon>
        <taxon>Agaricomycetes</taxon>
        <taxon>Agaricomycetidae</taxon>
        <taxon>Agaricales</taxon>
        <taxon>Agaricineae</taxon>
        <taxon>Strophariaceae</taxon>
        <taxon>Psilocybe</taxon>
    </lineage>
</organism>
<dbReference type="AlphaFoldDB" id="A0A8H5BL91"/>
<proteinExistence type="predicted"/>
<evidence type="ECO:0000313" key="2">
    <source>
        <dbReference type="EMBL" id="KAF5325489.1"/>
    </source>
</evidence>
<keyword evidence="3" id="KW-1185">Reference proteome</keyword>
<gene>
    <name evidence="2" type="ORF">D9619_009919</name>
</gene>